<sequence length="146" mass="16928">MSKLECEKYVYLTKAHAEKCKRKAQPLLRKDTHPHTHRQNCGQRKTEVSKQMRLEITAIKFTKSFCLLKEVRTCPSALKISPCWLKIVFIILKIFYVLSNQCEFSSSKNNVSPSNEVRYLMKRLNAEHISQPANLDSNRSCIILKG</sequence>
<gene>
    <name evidence="1" type="ORF">T11_11206</name>
</gene>
<dbReference type="AlphaFoldDB" id="A0A0V1HKB1"/>
<comment type="caution">
    <text evidence="1">The sequence shown here is derived from an EMBL/GenBank/DDBJ whole genome shotgun (WGS) entry which is preliminary data.</text>
</comment>
<accession>A0A0V1HKB1</accession>
<reference evidence="1 2" key="1">
    <citation type="submission" date="2015-01" db="EMBL/GenBank/DDBJ databases">
        <title>Evolution of Trichinella species and genotypes.</title>
        <authorList>
            <person name="Korhonen P.K."/>
            <person name="Edoardo P."/>
            <person name="Giuseppe L.R."/>
            <person name="Gasser R.B."/>
        </authorList>
    </citation>
    <scope>NUCLEOTIDE SEQUENCE [LARGE SCALE GENOMIC DNA]</scope>
    <source>
        <strain evidence="1">ISS1029</strain>
    </source>
</reference>
<keyword evidence="2" id="KW-1185">Reference proteome</keyword>
<dbReference type="EMBL" id="JYDP01000059">
    <property type="protein sequence ID" value="KRZ10482.1"/>
    <property type="molecule type" value="Genomic_DNA"/>
</dbReference>
<proteinExistence type="predicted"/>
<organism evidence="1 2">
    <name type="scientific">Trichinella zimbabwensis</name>
    <dbReference type="NCBI Taxonomy" id="268475"/>
    <lineage>
        <taxon>Eukaryota</taxon>
        <taxon>Metazoa</taxon>
        <taxon>Ecdysozoa</taxon>
        <taxon>Nematoda</taxon>
        <taxon>Enoplea</taxon>
        <taxon>Dorylaimia</taxon>
        <taxon>Trichinellida</taxon>
        <taxon>Trichinellidae</taxon>
        <taxon>Trichinella</taxon>
    </lineage>
</organism>
<dbReference type="Proteomes" id="UP000055024">
    <property type="component" value="Unassembled WGS sequence"/>
</dbReference>
<name>A0A0V1HKB1_9BILA</name>
<evidence type="ECO:0000313" key="1">
    <source>
        <dbReference type="EMBL" id="KRZ10482.1"/>
    </source>
</evidence>
<evidence type="ECO:0000313" key="2">
    <source>
        <dbReference type="Proteomes" id="UP000055024"/>
    </source>
</evidence>
<protein>
    <submittedName>
        <fullName evidence="1">Uncharacterized protein</fullName>
    </submittedName>
</protein>